<dbReference type="InterPro" id="IPR036390">
    <property type="entry name" value="WH_DNA-bd_sf"/>
</dbReference>
<dbReference type="SUPFAM" id="SSF46785">
    <property type="entry name" value="Winged helix' DNA-binding domain"/>
    <property type="match status" value="1"/>
</dbReference>
<reference evidence="2 3" key="1">
    <citation type="submission" date="2020-09" db="EMBL/GenBank/DDBJ databases">
        <title>Complete genomes of bradyrhizobia occurring on native shrubby legumes in Australia.</title>
        <authorList>
            <person name="Lafay B."/>
        </authorList>
    </citation>
    <scope>NUCLEOTIDE SEQUENCE [LARGE SCALE GENOMIC DNA]</scope>
    <source>
        <strain evidence="2 3">BDV5040</strain>
    </source>
</reference>
<dbReference type="SMART" id="SM00347">
    <property type="entry name" value="HTH_MARR"/>
    <property type="match status" value="1"/>
</dbReference>
<dbReference type="EMBL" id="CP061379">
    <property type="protein sequence ID" value="QPF89163.1"/>
    <property type="molecule type" value="Genomic_DNA"/>
</dbReference>
<keyword evidence="2" id="KW-0238">DNA-binding</keyword>
<sequence>MTEPRYPADKLLAIRKKHWPESVTSVGELIVRVYRLNSLMQDSVAQRIAAHDLSFMEFEVLITLRGVAPPYEMIPTELYPAILISSGGLTKVLNSLQERGLITRAEDAADKRSKPVRLTAKGRTLAERVMAEVLDSGEKMILGGLSEAEVERATRLLHKLLTTLEPARD</sequence>
<dbReference type="AlphaFoldDB" id="A0A7S9D136"/>
<dbReference type="PROSITE" id="PS50995">
    <property type="entry name" value="HTH_MARR_2"/>
    <property type="match status" value="1"/>
</dbReference>
<dbReference type="GO" id="GO:0003677">
    <property type="term" value="F:DNA binding"/>
    <property type="evidence" value="ECO:0007669"/>
    <property type="project" value="UniProtKB-KW"/>
</dbReference>
<dbReference type="GO" id="GO:0003700">
    <property type="term" value="F:DNA-binding transcription factor activity"/>
    <property type="evidence" value="ECO:0007669"/>
    <property type="project" value="InterPro"/>
</dbReference>
<accession>A0A7S9D136</accession>
<dbReference type="Proteomes" id="UP000594621">
    <property type="component" value="Chromosome"/>
</dbReference>
<dbReference type="Gene3D" id="1.10.10.10">
    <property type="entry name" value="Winged helix-like DNA-binding domain superfamily/Winged helix DNA-binding domain"/>
    <property type="match status" value="1"/>
</dbReference>
<dbReference type="GO" id="GO:0006950">
    <property type="term" value="P:response to stress"/>
    <property type="evidence" value="ECO:0007669"/>
    <property type="project" value="TreeGrafter"/>
</dbReference>
<dbReference type="PRINTS" id="PR00598">
    <property type="entry name" value="HTHMARR"/>
</dbReference>
<evidence type="ECO:0000259" key="1">
    <source>
        <dbReference type="PROSITE" id="PS50995"/>
    </source>
</evidence>
<dbReference type="InterPro" id="IPR000835">
    <property type="entry name" value="HTH_MarR-typ"/>
</dbReference>
<gene>
    <name evidence="2" type="ORF">IC761_21890</name>
</gene>
<dbReference type="PANTHER" id="PTHR33164:SF43">
    <property type="entry name" value="HTH-TYPE TRANSCRIPTIONAL REPRESSOR YETL"/>
    <property type="match status" value="1"/>
</dbReference>
<protein>
    <submittedName>
        <fullName evidence="2">Winged helix DNA-binding protein</fullName>
    </submittedName>
</protein>
<proteinExistence type="predicted"/>
<feature type="domain" description="HTH marR-type" evidence="1">
    <location>
        <begin position="26"/>
        <end position="162"/>
    </location>
</feature>
<keyword evidence="3" id="KW-1185">Reference proteome</keyword>
<evidence type="ECO:0000313" key="3">
    <source>
        <dbReference type="Proteomes" id="UP000594621"/>
    </source>
</evidence>
<dbReference type="KEGG" id="bcou:IC761_21890"/>
<dbReference type="PANTHER" id="PTHR33164">
    <property type="entry name" value="TRANSCRIPTIONAL REGULATOR, MARR FAMILY"/>
    <property type="match status" value="1"/>
</dbReference>
<dbReference type="Pfam" id="PF12802">
    <property type="entry name" value="MarR_2"/>
    <property type="match status" value="1"/>
</dbReference>
<evidence type="ECO:0000313" key="2">
    <source>
        <dbReference type="EMBL" id="QPF89163.1"/>
    </source>
</evidence>
<dbReference type="InterPro" id="IPR039422">
    <property type="entry name" value="MarR/SlyA-like"/>
</dbReference>
<organism evidence="2 3">
    <name type="scientific">Bradyrhizobium commune</name>
    <dbReference type="NCBI Taxonomy" id="83627"/>
    <lineage>
        <taxon>Bacteria</taxon>
        <taxon>Pseudomonadati</taxon>
        <taxon>Pseudomonadota</taxon>
        <taxon>Alphaproteobacteria</taxon>
        <taxon>Hyphomicrobiales</taxon>
        <taxon>Nitrobacteraceae</taxon>
        <taxon>Bradyrhizobium</taxon>
    </lineage>
</organism>
<dbReference type="InterPro" id="IPR036388">
    <property type="entry name" value="WH-like_DNA-bd_sf"/>
</dbReference>
<dbReference type="RefSeq" id="WP_195798704.1">
    <property type="nucleotide sequence ID" value="NZ_CP061379.1"/>
</dbReference>
<name>A0A7S9D136_9BRAD</name>